<evidence type="ECO:0000313" key="3">
    <source>
        <dbReference type="Proteomes" id="UP000077521"/>
    </source>
</evidence>
<protein>
    <submittedName>
        <fullName evidence="2">Uncharacterized protein</fullName>
    </submittedName>
</protein>
<name>A0A177TMI1_9BASI</name>
<accession>A0A177TMI1</accession>
<comment type="caution">
    <text evidence="2">The sequence shown here is derived from an EMBL/GenBank/DDBJ whole genome shotgun (WGS) entry which is preliminary data.</text>
</comment>
<dbReference type="AlphaFoldDB" id="A0A177TMI1"/>
<dbReference type="Proteomes" id="UP000077521">
    <property type="component" value="Unassembled WGS sequence"/>
</dbReference>
<gene>
    <name evidence="2" type="ORF">A4X13_0g2994</name>
</gene>
<reference evidence="2" key="2">
    <citation type="journal article" date="2019" name="IMA Fungus">
        <title>Genome sequencing and comparison of five Tilletia species to identify candidate genes for the detection of regulated species infecting wheat.</title>
        <authorList>
            <person name="Nguyen H.D.T."/>
            <person name="Sultana T."/>
            <person name="Kesanakurti P."/>
            <person name="Hambleton S."/>
        </authorList>
    </citation>
    <scope>NUCLEOTIDE SEQUENCE</scope>
    <source>
        <strain evidence="2">DAOMC 236416</strain>
    </source>
</reference>
<feature type="region of interest" description="Disordered" evidence="1">
    <location>
        <begin position="457"/>
        <end position="614"/>
    </location>
</feature>
<sequence>MPRFNPNPSSFDKFPGEVVLSILRYFLQSRPRDSQTLKAFVAETIPFQRLSRKFKLAIDVIIGLHFHTYAFPLHHGVHADNAPWHISTYDGLFKHRDYWSFYQGKHALRIPTFGDIVNTLTIPRVPTLRCISLDVRAMEPITKPSLRRWKLLHAPRWVQTTMILTRIASGACGIDELNLRLSPQQDLLNIVQEIVNRNKRLRVIRIEVDSTVVSNRNIRPTIRLDKMFECYKPRLPIERLIIRAPGCNIKTFATSSELQGRFFAHLRQTKEVVLACHLFNALLPTLVWTYHLLRHTPKLELGDVAIHAADTHKLSSFAGGDLPYLQLHALDKLSLQIPEVDTHFLQKINALGLYKMRIRSSVPVSSWPHCVENHFPNLFIANIMCPGPSGLRLRALGVPHKWYYQNLGAVHNHERPHNLPFLAYIKPYSRQRHEPPSQPDAVVYPYRLPEACEMGWDEEVSEDSDSTGSDLSEFEEEEDDSSAEHAEPSSDEGEGQPDHVNEEGSAAGTSSSAASDTDESGSTTSEFSHQDSVSPFSTLPESPAVPSEDSSPPFAGTPSSEAHDTEGPGSPPAGLPDQHTGSPSQAASGSSSFPSTSSTPSMGYPRPSKRSRFV</sequence>
<feature type="compositionally biased region" description="Acidic residues" evidence="1">
    <location>
        <begin position="472"/>
        <end position="481"/>
    </location>
</feature>
<feature type="compositionally biased region" description="Polar residues" evidence="1">
    <location>
        <begin position="530"/>
        <end position="540"/>
    </location>
</feature>
<dbReference type="EMBL" id="LWDF02000156">
    <property type="protein sequence ID" value="KAE8255559.1"/>
    <property type="molecule type" value="Genomic_DNA"/>
</dbReference>
<feature type="compositionally biased region" description="Low complexity" evidence="1">
    <location>
        <begin position="503"/>
        <end position="526"/>
    </location>
</feature>
<proteinExistence type="predicted"/>
<evidence type="ECO:0000256" key="1">
    <source>
        <dbReference type="SAM" id="MobiDB-lite"/>
    </source>
</evidence>
<evidence type="ECO:0000313" key="2">
    <source>
        <dbReference type="EMBL" id="KAE8255559.1"/>
    </source>
</evidence>
<organism evidence="2 3">
    <name type="scientific">Tilletia indica</name>
    <dbReference type="NCBI Taxonomy" id="43049"/>
    <lineage>
        <taxon>Eukaryota</taxon>
        <taxon>Fungi</taxon>
        <taxon>Dikarya</taxon>
        <taxon>Basidiomycota</taxon>
        <taxon>Ustilaginomycotina</taxon>
        <taxon>Exobasidiomycetes</taxon>
        <taxon>Tilletiales</taxon>
        <taxon>Tilletiaceae</taxon>
        <taxon>Tilletia</taxon>
    </lineage>
</organism>
<feature type="compositionally biased region" description="Low complexity" evidence="1">
    <location>
        <begin position="580"/>
        <end position="601"/>
    </location>
</feature>
<keyword evidence="3" id="KW-1185">Reference proteome</keyword>
<reference evidence="2" key="1">
    <citation type="submission" date="2016-04" db="EMBL/GenBank/DDBJ databases">
        <authorList>
            <person name="Nguyen H.D."/>
            <person name="Samba Siva P."/>
            <person name="Cullis J."/>
            <person name="Levesque C.A."/>
            <person name="Hambleton S."/>
        </authorList>
    </citation>
    <scope>NUCLEOTIDE SEQUENCE</scope>
    <source>
        <strain evidence="2">DAOMC 236416</strain>
    </source>
</reference>